<dbReference type="EMBL" id="UYRU01095115">
    <property type="protein sequence ID" value="VDN39319.1"/>
    <property type="molecule type" value="Genomic_DNA"/>
</dbReference>
<dbReference type="AlphaFoldDB" id="A0A3P7RF19"/>
<evidence type="ECO:0008006" key="3">
    <source>
        <dbReference type="Google" id="ProtNLM"/>
    </source>
</evidence>
<dbReference type="Proteomes" id="UP000281553">
    <property type="component" value="Unassembled WGS sequence"/>
</dbReference>
<sequence>MEPRPEFSPFQRMLRVTGEIRYLLVSLLNMKPLAGENEECPEGWWDVGSRENFLAYFRRFLELLSYLQVASTDRTLLLSAIKEARDAFEDRVGVIDRCFRVKPFTRTQTDRAADRDNSGIENLTFQTLGATSEVYEYDVATMKTIAFCAQCSANLWVRNGLVIQNIMQNMFNNLRVEMVDRNYQLIQQAAAVLSPDELIVRMVHKLNLRDYLR</sequence>
<keyword evidence="2" id="KW-1185">Reference proteome</keyword>
<accession>A0A3P7RF19</accession>
<organism evidence="1 2">
    <name type="scientific">Dibothriocephalus latus</name>
    <name type="common">Fish tapeworm</name>
    <name type="synonym">Diphyllobothrium latum</name>
    <dbReference type="NCBI Taxonomy" id="60516"/>
    <lineage>
        <taxon>Eukaryota</taxon>
        <taxon>Metazoa</taxon>
        <taxon>Spiralia</taxon>
        <taxon>Lophotrochozoa</taxon>
        <taxon>Platyhelminthes</taxon>
        <taxon>Cestoda</taxon>
        <taxon>Eucestoda</taxon>
        <taxon>Diphyllobothriidea</taxon>
        <taxon>Diphyllobothriidae</taxon>
        <taxon>Dibothriocephalus</taxon>
    </lineage>
</organism>
<protein>
    <recommendedName>
        <fullName evidence="3">E3 ubiquitin-protein ligase</fullName>
    </recommendedName>
</protein>
<dbReference type="OrthoDB" id="6278451at2759"/>
<name>A0A3P7RF19_DIBLA</name>
<evidence type="ECO:0000313" key="1">
    <source>
        <dbReference type="EMBL" id="VDN39319.1"/>
    </source>
</evidence>
<reference evidence="1 2" key="1">
    <citation type="submission" date="2018-11" db="EMBL/GenBank/DDBJ databases">
        <authorList>
            <consortium name="Pathogen Informatics"/>
        </authorList>
    </citation>
    <scope>NUCLEOTIDE SEQUENCE [LARGE SCALE GENOMIC DNA]</scope>
</reference>
<proteinExistence type="predicted"/>
<gene>
    <name evidence="1" type="ORF">DILT_LOCUS17833</name>
</gene>
<evidence type="ECO:0000313" key="2">
    <source>
        <dbReference type="Proteomes" id="UP000281553"/>
    </source>
</evidence>